<dbReference type="GO" id="GO:0003700">
    <property type="term" value="F:DNA-binding transcription factor activity"/>
    <property type="evidence" value="ECO:0007669"/>
    <property type="project" value="TreeGrafter"/>
</dbReference>
<dbReference type="PROSITE" id="PS50977">
    <property type="entry name" value="HTH_TETR_2"/>
    <property type="match status" value="1"/>
</dbReference>
<dbReference type="Proteomes" id="UP000002484">
    <property type="component" value="Chromosome"/>
</dbReference>
<dbReference type="PANTHER" id="PTHR30055">
    <property type="entry name" value="HTH-TYPE TRANSCRIPTIONAL REGULATOR RUTR"/>
    <property type="match status" value="1"/>
</dbReference>
<reference evidence="5 6" key="1">
    <citation type="submission" date="2010-10" db="EMBL/GenBank/DDBJ databases">
        <title>Complete sequence of Frankia sp. EuI1c.</title>
        <authorList>
            <consortium name="US DOE Joint Genome Institute"/>
            <person name="Lucas S."/>
            <person name="Copeland A."/>
            <person name="Lapidus A."/>
            <person name="Cheng J.-F."/>
            <person name="Bruce D."/>
            <person name="Goodwin L."/>
            <person name="Pitluck S."/>
            <person name="Chertkov O."/>
            <person name="Detter J.C."/>
            <person name="Han C."/>
            <person name="Tapia R."/>
            <person name="Land M."/>
            <person name="Hauser L."/>
            <person name="Jeffries C."/>
            <person name="Kyrpides N."/>
            <person name="Ivanova N."/>
            <person name="Mikhailova N."/>
            <person name="Beauchemin N."/>
            <person name="Sen A."/>
            <person name="Sur S.A."/>
            <person name="Gtari M."/>
            <person name="Wall L."/>
            <person name="Tisa L."/>
            <person name="Woyke T."/>
        </authorList>
    </citation>
    <scope>NUCLEOTIDE SEQUENCE [LARGE SCALE GENOMIC DNA]</scope>
    <source>
        <strain evidence="6">DSM 45817 / CECT 9037 / EuI1c</strain>
    </source>
</reference>
<feature type="compositionally biased region" description="Basic and acidic residues" evidence="3">
    <location>
        <begin position="1"/>
        <end position="18"/>
    </location>
</feature>
<dbReference type="InterPro" id="IPR041490">
    <property type="entry name" value="KstR2_TetR_C"/>
</dbReference>
<evidence type="ECO:0000256" key="1">
    <source>
        <dbReference type="ARBA" id="ARBA00023125"/>
    </source>
</evidence>
<keyword evidence="1 2" id="KW-0238">DNA-binding</keyword>
<proteinExistence type="predicted"/>
<dbReference type="SUPFAM" id="SSF48498">
    <property type="entry name" value="Tetracyclin repressor-like, C-terminal domain"/>
    <property type="match status" value="1"/>
</dbReference>
<dbReference type="HOGENOM" id="CLU_069356_12_4_11"/>
<protein>
    <submittedName>
        <fullName evidence="5">Transcriptional regulator, TetR family</fullName>
    </submittedName>
</protein>
<dbReference type="PANTHER" id="PTHR30055:SF237">
    <property type="entry name" value="TRANSCRIPTIONAL REPRESSOR MCE3R"/>
    <property type="match status" value="1"/>
</dbReference>
<dbReference type="PRINTS" id="PR00455">
    <property type="entry name" value="HTHTETR"/>
</dbReference>
<dbReference type="InterPro" id="IPR050109">
    <property type="entry name" value="HTH-type_TetR-like_transc_reg"/>
</dbReference>
<dbReference type="SUPFAM" id="SSF46689">
    <property type="entry name" value="Homeodomain-like"/>
    <property type="match status" value="1"/>
</dbReference>
<dbReference type="Pfam" id="PF17932">
    <property type="entry name" value="TetR_C_24"/>
    <property type="match status" value="1"/>
</dbReference>
<organism evidence="5 6">
    <name type="scientific">Pseudofrankia inefficax (strain DSM 45817 / CECT 9037 / DDB 130130 / EuI1c)</name>
    <name type="common">Frankia inefficax</name>
    <dbReference type="NCBI Taxonomy" id="298654"/>
    <lineage>
        <taxon>Bacteria</taxon>
        <taxon>Bacillati</taxon>
        <taxon>Actinomycetota</taxon>
        <taxon>Actinomycetes</taxon>
        <taxon>Frankiales</taxon>
        <taxon>Frankiaceae</taxon>
        <taxon>Pseudofrankia</taxon>
    </lineage>
</organism>
<evidence type="ECO:0000259" key="4">
    <source>
        <dbReference type="PROSITE" id="PS50977"/>
    </source>
</evidence>
<feature type="domain" description="HTH tetR-type" evidence="4">
    <location>
        <begin position="42"/>
        <end position="102"/>
    </location>
</feature>
<evidence type="ECO:0000313" key="5">
    <source>
        <dbReference type="EMBL" id="ADP82198.1"/>
    </source>
</evidence>
<dbReference type="STRING" id="298654.FraEuI1c_4199"/>
<accession>E3JAK6</accession>
<keyword evidence="6" id="KW-1185">Reference proteome</keyword>
<dbReference type="AlphaFoldDB" id="E3JAK6"/>
<dbReference type="InParanoid" id="E3JAK6"/>
<dbReference type="OrthoDB" id="3190535at2"/>
<dbReference type="Pfam" id="PF00440">
    <property type="entry name" value="TetR_N"/>
    <property type="match status" value="1"/>
</dbReference>
<evidence type="ECO:0000256" key="2">
    <source>
        <dbReference type="PROSITE-ProRule" id="PRU00335"/>
    </source>
</evidence>
<feature type="region of interest" description="Disordered" evidence="3">
    <location>
        <begin position="1"/>
        <end position="41"/>
    </location>
</feature>
<dbReference type="InterPro" id="IPR009057">
    <property type="entry name" value="Homeodomain-like_sf"/>
</dbReference>
<dbReference type="InterPro" id="IPR036271">
    <property type="entry name" value="Tet_transcr_reg_TetR-rel_C_sf"/>
</dbReference>
<dbReference type="Gene3D" id="1.10.357.10">
    <property type="entry name" value="Tetracycline Repressor, domain 2"/>
    <property type="match status" value="1"/>
</dbReference>
<sequence length="235" mass="25339">MSCRHGGWERGRVDDGVTERSGSTAGGSREPAAPSGRRVSPRGGIDAVLRAAVSNFAGVGYHATSMRDIARDAGMTVATIYHHFSSKQEILQAIMASTMRDVIASTRRALVHAGGSPSEQLTALVTAWILFHTDRRAEALIGASELRNLDASGRRLVVALRDEQEAMFRDVVEHGIQRGEFATRYPVEAARAIINMGYSVASWYRVGAGVTPQELAARYCELALGVVRGPHPVAR</sequence>
<evidence type="ECO:0000256" key="3">
    <source>
        <dbReference type="SAM" id="MobiDB-lite"/>
    </source>
</evidence>
<dbReference type="EMBL" id="CP002299">
    <property type="protein sequence ID" value="ADP82198.1"/>
    <property type="molecule type" value="Genomic_DNA"/>
</dbReference>
<name>E3JAK6_PSEI1</name>
<dbReference type="KEGG" id="fri:FraEuI1c_4199"/>
<dbReference type="eggNOG" id="COG1309">
    <property type="taxonomic scope" value="Bacteria"/>
</dbReference>
<dbReference type="InterPro" id="IPR001647">
    <property type="entry name" value="HTH_TetR"/>
</dbReference>
<evidence type="ECO:0000313" key="6">
    <source>
        <dbReference type="Proteomes" id="UP000002484"/>
    </source>
</evidence>
<dbReference type="GO" id="GO:0000976">
    <property type="term" value="F:transcription cis-regulatory region binding"/>
    <property type="evidence" value="ECO:0007669"/>
    <property type="project" value="TreeGrafter"/>
</dbReference>
<gene>
    <name evidence="5" type="ordered locus">FraEuI1c_4199</name>
</gene>
<dbReference type="RefSeq" id="WP_013425316.1">
    <property type="nucleotide sequence ID" value="NC_014666.1"/>
</dbReference>
<feature type="DNA-binding region" description="H-T-H motif" evidence="2">
    <location>
        <begin position="65"/>
        <end position="84"/>
    </location>
</feature>